<evidence type="ECO:0000256" key="2">
    <source>
        <dbReference type="SAM" id="Phobius"/>
    </source>
</evidence>
<evidence type="ECO:0000256" key="1">
    <source>
        <dbReference type="SAM" id="MobiDB-lite"/>
    </source>
</evidence>
<reference evidence="3 4" key="1">
    <citation type="submission" date="2014-10" db="EMBL/GenBank/DDBJ databases">
        <title>Draft genome of the hookworm Ancylostoma caninum.</title>
        <authorList>
            <person name="Mitreva M."/>
        </authorList>
    </citation>
    <scope>NUCLEOTIDE SEQUENCE [LARGE SCALE GENOMIC DNA]</scope>
    <source>
        <strain evidence="3 4">Baltimore</strain>
    </source>
</reference>
<comment type="caution">
    <text evidence="3">The sequence shown here is derived from an EMBL/GenBank/DDBJ whole genome shotgun (WGS) entry which is preliminary data.</text>
</comment>
<dbReference type="AlphaFoldDB" id="A0A368FDQ0"/>
<sequence>MPHEQKTLTDTIGECRGRGGGGRERSTRMIIVSIMFSLGSFAASQSTKYIVKVVSSIILLVIVEGVLFVTVIGAAVTLNNTRPKNKKRAVQEAEALEGDQDVVESDNVPGLFPIQ</sequence>
<gene>
    <name evidence="3" type="ORF">ANCCAN_23924</name>
</gene>
<keyword evidence="2" id="KW-0812">Transmembrane</keyword>
<evidence type="ECO:0000313" key="3">
    <source>
        <dbReference type="EMBL" id="RCN30306.1"/>
    </source>
</evidence>
<dbReference type="Proteomes" id="UP000252519">
    <property type="component" value="Unassembled WGS sequence"/>
</dbReference>
<feature type="transmembrane region" description="Helical" evidence="2">
    <location>
        <begin position="26"/>
        <end position="43"/>
    </location>
</feature>
<proteinExistence type="predicted"/>
<name>A0A368FDQ0_ANCCA</name>
<feature type="transmembrane region" description="Helical" evidence="2">
    <location>
        <begin position="49"/>
        <end position="78"/>
    </location>
</feature>
<accession>A0A368FDQ0</accession>
<evidence type="ECO:0000313" key="4">
    <source>
        <dbReference type="Proteomes" id="UP000252519"/>
    </source>
</evidence>
<keyword evidence="2" id="KW-0472">Membrane</keyword>
<keyword evidence="2" id="KW-1133">Transmembrane helix</keyword>
<dbReference type="EMBL" id="JOJR01001597">
    <property type="protein sequence ID" value="RCN30306.1"/>
    <property type="molecule type" value="Genomic_DNA"/>
</dbReference>
<feature type="region of interest" description="Disordered" evidence="1">
    <location>
        <begin position="1"/>
        <end position="23"/>
    </location>
</feature>
<keyword evidence="4" id="KW-1185">Reference proteome</keyword>
<protein>
    <submittedName>
        <fullName evidence="3">Uncharacterized protein</fullName>
    </submittedName>
</protein>
<organism evidence="3 4">
    <name type="scientific">Ancylostoma caninum</name>
    <name type="common">Dog hookworm</name>
    <dbReference type="NCBI Taxonomy" id="29170"/>
    <lineage>
        <taxon>Eukaryota</taxon>
        <taxon>Metazoa</taxon>
        <taxon>Ecdysozoa</taxon>
        <taxon>Nematoda</taxon>
        <taxon>Chromadorea</taxon>
        <taxon>Rhabditida</taxon>
        <taxon>Rhabditina</taxon>
        <taxon>Rhabditomorpha</taxon>
        <taxon>Strongyloidea</taxon>
        <taxon>Ancylostomatidae</taxon>
        <taxon>Ancylostomatinae</taxon>
        <taxon>Ancylostoma</taxon>
    </lineage>
</organism>